<sequence>MRLPCRTPEDPRRPRTPEPYATPAPTRRLPTPCARPYVPAPTRGAVRAAETGISPEKSVARSAPMRCIPLYQQTNPITVTTTACQSRAVASPPVGTRRNEPPSSSSPSSADSTAATPQTVAERSFGPSGRRTGTARTAKPTSPASAPTENSTPARSVRPQPWTVNAPTATRPAAYSVTRDGRRPSRSGTSTPTTIGAQPTKTPGTAGSAVCSAVRTARLNPTMPTAASRAIRPHWRRVRRRSRAVAESGSRRRNGMSSSAASP</sequence>
<proteinExistence type="predicted"/>
<feature type="region of interest" description="Disordered" evidence="1">
    <location>
        <begin position="220"/>
        <end position="263"/>
    </location>
</feature>
<feature type="region of interest" description="Disordered" evidence="1">
    <location>
        <begin position="82"/>
        <end position="208"/>
    </location>
</feature>
<feature type="region of interest" description="Disordered" evidence="1">
    <location>
        <begin position="1"/>
        <end position="39"/>
    </location>
</feature>
<evidence type="ECO:0000313" key="3">
    <source>
        <dbReference type="Proteomes" id="UP001154015"/>
    </source>
</evidence>
<name>A0ABM9H4D1_STRGL</name>
<feature type="compositionally biased region" description="Low complexity" evidence="1">
    <location>
        <begin position="101"/>
        <end position="117"/>
    </location>
</feature>
<evidence type="ECO:0000256" key="1">
    <source>
        <dbReference type="SAM" id="MobiDB-lite"/>
    </source>
</evidence>
<keyword evidence="3" id="KW-1185">Reference proteome</keyword>
<reference evidence="2" key="1">
    <citation type="submission" date="2022-03" db="EMBL/GenBank/DDBJ databases">
        <authorList>
            <person name="Leyn A S."/>
        </authorList>
    </citation>
    <scope>NUCLEOTIDE SEQUENCE</scope>
    <source>
        <strain evidence="2">Streptomyces globisporus 4-3</strain>
    </source>
</reference>
<feature type="compositionally biased region" description="Polar residues" evidence="1">
    <location>
        <begin position="195"/>
        <end position="205"/>
    </location>
</feature>
<organism evidence="2 3">
    <name type="scientific">Streptomyces globisporus</name>
    <dbReference type="NCBI Taxonomy" id="1908"/>
    <lineage>
        <taxon>Bacteria</taxon>
        <taxon>Bacillati</taxon>
        <taxon>Actinomycetota</taxon>
        <taxon>Actinomycetes</taxon>
        <taxon>Kitasatosporales</taxon>
        <taxon>Streptomycetaceae</taxon>
        <taxon>Streptomyces</taxon>
    </lineage>
</organism>
<accession>A0ABM9H4D1</accession>
<feature type="compositionally biased region" description="Polar residues" evidence="1">
    <location>
        <begin position="139"/>
        <end position="154"/>
    </location>
</feature>
<gene>
    <name evidence="2" type="ORF">SGL43_05496</name>
</gene>
<evidence type="ECO:0000313" key="2">
    <source>
        <dbReference type="EMBL" id="CAH9418447.1"/>
    </source>
</evidence>
<comment type="caution">
    <text evidence="2">The sequence shown here is derived from an EMBL/GenBank/DDBJ whole genome shotgun (WGS) entry which is preliminary data.</text>
</comment>
<feature type="compositionally biased region" description="Basic and acidic residues" evidence="1">
    <location>
        <begin position="7"/>
        <end position="16"/>
    </location>
</feature>
<feature type="compositionally biased region" description="Basic residues" evidence="1">
    <location>
        <begin position="231"/>
        <end position="243"/>
    </location>
</feature>
<feature type="compositionally biased region" description="Low complexity" evidence="1">
    <location>
        <begin position="18"/>
        <end position="36"/>
    </location>
</feature>
<dbReference type="EMBL" id="CAKXYP010000018">
    <property type="protein sequence ID" value="CAH9418447.1"/>
    <property type="molecule type" value="Genomic_DNA"/>
</dbReference>
<protein>
    <submittedName>
        <fullName evidence="2">Uncharacterized protein</fullName>
    </submittedName>
</protein>
<dbReference type="Proteomes" id="UP001154015">
    <property type="component" value="Unassembled WGS sequence"/>
</dbReference>